<dbReference type="PROSITE" id="PS50234">
    <property type="entry name" value="VWFA"/>
    <property type="match status" value="1"/>
</dbReference>
<feature type="domain" description="VWFA" evidence="1">
    <location>
        <begin position="280"/>
        <end position="459"/>
    </location>
</feature>
<protein>
    <submittedName>
        <fullName evidence="3">von Willebrand factor type A domain-containing protein</fullName>
    </submittedName>
</protein>
<dbReference type="Proteomes" id="UP001218188">
    <property type="component" value="Unassembled WGS sequence"/>
</dbReference>
<dbReference type="AlphaFoldDB" id="A0AAD6S7E2"/>
<dbReference type="SUPFAM" id="SSF53300">
    <property type="entry name" value="vWA-like"/>
    <property type="match status" value="1"/>
</dbReference>
<accession>A0AAD6S7E2</accession>
<dbReference type="SMART" id="SM00609">
    <property type="entry name" value="VIT"/>
    <property type="match status" value="1"/>
</dbReference>
<dbReference type="InterPro" id="IPR036465">
    <property type="entry name" value="vWFA_dom_sf"/>
</dbReference>
<dbReference type="SMART" id="SM00327">
    <property type="entry name" value="VWA"/>
    <property type="match status" value="1"/>
</dbReference>
<dbReference type="Pfam" id="PF13768">
    <property type="entry name" value="VWA_3"/>
    <property type="match status" value="1"/>
</dbReference>
<evidence type="ECO:0000313" key="4">
    <source>
        <dbReference type="Proteomes" id="UP001218188"/>
    </source>
</evidence>
<dbReference type="PANTHER" id="PTHR45737">
    <property type="entry name" value="VON WILLEBRAND FACTOR A DOMAIN-CONTAINING PROTEIN 5A"/>
    <property type="match status" value="1"/>
</dbReference>
<evidence type="ECO:0000259" key="1">
    <source>
        <dbReference type="PROSITE" id="PS50234"/>
    </source>
</evidence>
<dbReference type="InterPro" id="IPR013694">
    <property type="entry name" value="VIT"/>
</dbReference>
<dbReference type="EMBL" id="JARJCM010000240">
    <property type="protein sequence ID" value="KAJ7021160.1"/>
    <property type="molecule type" value="Genomic_DNA"/>
</dbReference>
<dbReference type="PANTHER" id="PTHR45737:SF6">
    <property type="entry name" value="VON WILLEBRAND FACTOR A DOMAIN-CONTAINING PROTEIN 5A"/>
    <property type="match status" value="1"/>
</dbReference>
<sequence>MFGLYYTHQAQVISLPLLAVRAQASIKELSAQVKLTQTYSNDASFPIEAKYSFPIPARAAVYSFVMVKQDGTRVVGSVLEKHEARKTYTAAVEKGQQTSLVEQHSPDVFQVSVGNIPPKEQVEIELLYATELSEDEENDSVRFHLPVHIGARYGKAPESTPSPFPTTLLVSSSTTPFLSITADVEAVAAISKIGSPSHTVSVELGPDPTLPNFKELPFANYARISLFSNSALDKDFVLTFKSAGLDAPRCVAETHPTLATTALALSFVPRFTLPDLARQEFILLVDRSGSMEGARISAARKALVVLLRALPHQDTRLQIMSFGGNSMPLWLDGSRAYTQATLEEATRHVDGMQADLGGTEIRAALERCFKGRALDRPTSVLVLTDGQAYDVDGVLQAVKGAVAAAPDSAPLRVSVMGIGNSVSTAMCEGIARVGNGTCMLVGEEETSFTGKIARLLKAARAPMLTNIAVDWGRPVVEESAPEDAFEVVGKEEGAEKADVAEIKPPLNVFDETVDPTQLDATEPPPPAPVVLPPPPTVQQSPFKIRNLFPGTRVNVYAILQGRSTIPQAVTLRGLSPDGAQITLPVPVTTSRLPNTPALHALAARKIIQDLEDGQHNEALADPADADADLLARTVRASIVRLATTYSLSSTHTSFVAVDETLPSPPPPSSVSVPIGRRATRARHRYQFVNTHNAREHRQGCGARGTAGFAR</sequence>
<dbReference type="PROSITE" id="PS51468">
    <property type="entry name" value="VIT"/>
    <property type="match status" value="1"/>
</dbReference>
<reference evidence="3" key="1">
    <citation type="submission" date="2023-03" db="EMBL/GenBank/DDBJ databases">
        <title>Massive genome expansion in bonnet fungi (Mycena s.s.) driven by repeated elements and novel gene families across ecological guilds.</title>
        <authorList>
            <consortium name="Lawrence Berkeley National Laboratory"/>
            <person name="Harder C.B."/>
            <person name="Miyauchi S."/>
            <person name="Viragh M."/>
            <person name="Kuo A."/>
            <person name="Thoen E."/>
            <person name="Andreopoulos B."/>
            <person name="Lu D."/>
            <person name="Skrede I."/>
            <person name="Drula E."/>
            <person name="Henrissat B."/>
            <person name="Morin E."/>
            <person name="Kohler A."/>
            <person name="Barry K."/>
            <person name="LaButti K."/>
            <person name="Morin E."/>
            <person name="Salamov A."/>
            <person name="Lipzen A."/>
            <person name="Mereny Z."/>
            <person name="Hegedus B."/>
            <person name="Baldrian P."/>
            <person name="Stursova M."/>
            <person name="Weitz H."/>
            <person name="Taylor A."/>
            <person name="Grigoriev I.V."/>
            <person name="Nagy L.G."/>
            <person name="Martin F."/>
            <person name="Kauserud H."/>
        </authorList>
    </citation>
    <scope>NUCLEOTIDE SEQUENCE</scope>
    <source>
        <strain evidence="3">CBHHK200</strain>
    </source>
</reference>
<proteinExistence type="predicted"/>
<organism evidence="3 4">
    <name type="scientific">Mycena alexandri</name>
    <dbReference type="NCBI Taxonomy" id="1745969"/>
    <lineage>
        <taxon>Eukaryota</taxon>
        <taxon>Fungi</taxon>
        <taxon>Dikarya</taxon>
        <taxon>Basidiomycota</taxon>
        <taxon>Agaricomycotina</taxon>
        <taxon>Agaricomycetes</taxon>
        <taxon>Agaricomycetidae</taxon>
        <taxon>Agaricales</taxon>
        <taxon>Marasmiineae</taxon>
        <taxon>Mycenaceae</taxon>
        <taxon>Mycena</taxon>
    </lineage>
</organism>
<comment type="caution">
    <text evidence="3">The sequence shown here is derived from an EMBL/GenBank/DDBJ whole genome shotgun (WGS) entry which is preliminary data.</text>
</comment>
<evidence type="ECO:0000259" key="2">
    <source>
        <dbReference type="PROSITE" id="PS51468"/>
    </source>
</evidence>
<evidence type="ECO:0000313" key="3">
    <source>
        <dbReference type="EMBL" id="KAJ7021160.1"/>
    </source>
</evidence>
<dbReference type="Pfam" id="PF08487">
    <property type="entry name" value="VIT"/>
    <property type="match status" value="1"/>
</dbReference>
<keyword evidence="4" id="KW-1185">Reference proteome</keyword>
<gene>
    <name evidence="3" type="ORF">C8F04DRAFT_273547</name>
</gene>
<dbReference type="Gene3D" id="3.40.50.410">
    <property type="entry name" value="von Willebrand factor, type A domain"/>
    <property type="match status" value="1"/>
</dbReference>
<name>A0AAD6S7E2_9AGAR</name>
<dbReference type="InterPro" id="IPR002035">
    <property type="entry name" value="VWF_A"/>
</dbReference>
<feature type="domain" description="VIT" evidence="2">
    <location>
        <begin position="1"/>
        <end position="130"/>
    </location>
</feature>